<keyword evidence="3" id="KW-0119">Carbohydrate metabolism</keyword>
<dbReference type="PROSITE" id="PS51760">
    <property type="entry name" value="GH10_2"/>
    <property type="match status" value="1"/>
</dbReference>
<evidence type="ECO:0000256" key="2">
    <source>
        <dbReference type="ARBA" id="ARBA00022801"/>
    </source>
</evidence>
<dbReference type="InterPro" id="IPR001000">
    <property type="entry name" value="GH10_dom"/>
</dbReference>
<comment type="similarity">
    <text evidence="1">Belongs to the glycosyl hydrolase 10 (cellulase F) family.</text>
</comment>
<organism evidence="6 7">
    <name type="scientific">Dovyalis caffra</name>
    <dbReference type="NCBI Taxonomy" id="77055"/>
    <lineage>
        <taxon>Eukaryota</taxon>
        <taxon>Viridiplantae</taxon>
        <taxon>Streptophyta</taxon>
        <taxon>Embryophyta</taxon>
        <taxon>Tracheophyta</taxon>
        <taxon>Spermatophyta</taxon>
        <taxon>Magnoliopsida</taxon>
        <taxon>eudicotyledons</taxon>
        <taxon>Gunneridae</taxon>
        <taxon>Pentapetalae</taxon>
        <taxon>rosids</taxon>
        <taxon>fabids</taxon>
        <taxon>Malpighiales</taxon>
        <taxon>Salicaceae</taxon>
        <taxon>Flacourtieae</taxon>
        <taxon>Dovyalis</taxon>
    </lineage>
</organism>
<dbReference type="PANTHER" id="PTHR31490">
    <property type="entry name" value="GLYCOSYL HYDROLASE"/>
    <property type="match status" value="1"/>
</dbReference>
<evidence type="ECO:0000313" key="7">
    <source>
        <dbReference type="Proteomes" id="UP001314170"/>
    </source>
</evidence>
<evidence type="ECO:0000256" key="1">
    <source>
        <dbReference type="ARBA" id="ARBA00007495"/>
    </source>
</evidence>
<evidence type="ECO:0000313" key="6">
    <source>
        <dbReference type="EMBL" id="CAK7330169.1"/>
    </source>
</evidence>
<dbReference type="EMBL" id="CAWUPB010000913">
    <property type="protein sequence ID" value="CAK7330169.1"/>
    <property type="molecule type" value="Genomic_DNA"/>
</dbReference>
<dbReference type="Pfam" id="PF00331">
    <property type="entry name" value="Glyco_hydro_10"/>
    <property type="match status" value="1"/>
</dbReference>
<dbReference type="Gene3D" id="2.60.120.260">
    <property type="entry name" value="Galactose-binding domain-like"/>
    <property type="match status" value="1"/>
</dbReference>
<dbReference type="InterPro" id="IPR017853">
    <property type="entry name" value="GH"/>
</dbReference>
<comment type="caution">
    <text evidence="6">The sequence shown here is derived from an EMBL/GenBank/DDBJ whole genome shotgun (WGS) entry which is preliminary data.</text>
</comment>
<dbReference type="InterPro" id="IPR008979">
    <property type="entry name" value="Galactose-bd-like_sf"/>
</dbReference>
<dbReference type="AlphaFoldDB" id="A0AAV1RC21"/>
<accession>A0AAV1RC21</accession>
<dbReference type="Proteomes" id="UP001314170">
    <property type="component" value="Unassembled WGS sequence"/>
</dbReference>
<sequence length="543" mass="61269">MQCLARPQSNYGVGISVNPEFRHGIEGWNVFGNGAMREGRSKEGNMFIVAYNRSKPSDSISQKVQFQKRKLYSFSAWVQISEGIEAVDVVFKTTHGEWIHGGSVIAKHGCWSLLKGGTVAHLSGPVEIFFECNNTKVEIWIDNVSFQPFTMQQWRFQQDKSIEKVRKSKVRFQVTYANGTSLGGAAVSIKQTKSGFPFGCGMNHYILTSNAYQKWFASRFKFTTFTNEMKWYSTEKVKGQENYTVADAMLSFAKKNGIAVRGHNILWDNPKMQPQWVKNLSPSELRIAATKRMDSVVRRYSGQLIAWDVMNENLHFSFYEDKLGKNASSEYYLRAYQLEPKTTMFLNEYNTIEYSKDIRASAVNYVKKIKEILSYPGMKGMLTGIGVQGHFGPGQPNLVYMRSALDILGSTGLPIWLTEVDVQKGPNQARYFESILREGYSHPAVKGIIIFAGPEVAGFNTTTLADRDFKNTPSGDVVDKLIAEWKTRALKVTADSSGLAEVSLFHGDYNLSVKNPVTNLLTRLSFKVKEDKLQETIHVHVTD</sequence>
<protein>
    <recommendedName>
        <fullName evidence="5">GH10 domain-containing protein</fullName>
    </recommendedName>
</protein>
<dbReference type="PANTHER" id="PTHR31490:SF91">
    <property type="entry name" value="HYDROLYZING O-GLYCOSYL COMPOUNDS, PUTATIVE-RELATED"/>
    <property type="match status" value="1"/>
</dbReference>
<feature type="domain" description="GH10" evidence="5">
    <location>
        <begin position="183"/>
        <end position="481"/>
    </location>
</feature>
<evidence type="ECO:0000256" key="4">
    <source>
        <dbReference type="ARBA" id="ARBA00023326"/>
    </source>
</evidence>
<dbReference type="SUPFAM" id="SSF49785">
    <property type="entry name" value="Galactose-binding domain-like"/>
    <property type="match status" value="1"/>
</dbReference>
<keyword evidence="2" id="KW-0378">Hydrolase</keyword>
<keyword evidence="7" id="KW-1185">Reference proteome</keyword>
<proteinExistence type="inferred from homology"/>
<name>A0AAV1RC21_9ROSI</name>
<dbReference type="Gene3D" id="3.20.20.80">
    <property type="entry name" value="Glycosidases"/>
    <property type="match status" value="1"/>
</dbReference>
<dbReference type="GO" id="GO:0031176">
    <property type="term" value="F:endo-1,4-beta-xylanase activity"/>
    <property type="evidence" value="ECO:0007669"/>
    <property type="project" value="UniProtKB-ARBA"/>
</dbReference>
<reference evidence="6 7" key="1">
    <citation type="submission" date="2024-01" db="EMBL/GenBank/DDBJ databases">
        <authorList>
            <person name="Waweru B."/>
        </authorList>
    </citation>
    <scope>NUCLEOTIDE SEQUENCE [LARGE SCALE GENOMIC DNA]</scope>
</reference>
<evidence type="ECO:0000256" key="3">
    <source>
        <dbReference type="ARBA" id="ARBA00023277"/>
    </source>
</evidence>
<keyword evidence="4" id="KW-0624">Polysaccharide degradation</keyword>
<dbReference type="SMART" id="SM00633">
    <property type="entry name" value="Glyco_10"/>
    <property type="match status" value="1"/>
</dbReference>
<dbReference type="SUPFAM" id="SSF51445">
    <property type="entry name" value="(Trans)glycosidases"/>
    <property type="match status" value="1"/>
</dbReference>
<dbReference type="GO" id="GO:0000272">
    <property type="term" value="P:polysaccharide catabolic process"/>
    <property type="evidence" value="ECO:0007669"/>
    <property type="project" value="UniProtKB-KW"/>
</dbReference>
<dbReference type="InterPro" id="IPR044846">
    <property type="entry name" value="GH10"/>
</dbReference>
<gene>
    <name evidence="6" type="ORF">DCAF_LOCUS7808</name>
</gene>
<evidence type="ECO:0000259" key="5">
    <source>
        <dbReference type="PROSITE" id="PS51760"/>
    </source>
</evidence>